<evidence type="ECO:0000313" key="6">
    <source>
        <dbReference type="EMBL" id="ABM28054.1"/>
    </source>
</evidence>
<gene>
    <name evidence="6" type="ordered locus">Dvul_1034</name>
</gene>
<dbReference type="EMBL" id="CP000527">
    <property type="protein sequence ID" value="ABM28054.1"/>
    <property type="molecule type" value="Genomic_DNA"/>
</dbReference>
<dbReference type="InterPro" id="IPR023346">
    <property type="entry name" value="Lysozyme-like_dom_sf"/>
</dbReference>
<dbReference type="SUPFAM" id="SSF53955">
    <property type="entry name" value="Lysozyme-like"/>
    <property type="match status" value="1"/>
</dbReference>
<dbReference type="Gene3D" id="3.40.190.10">
    <property type="entry name" value="Periplasmic binding protein-like II"/>
    <property type="match status" value="2"/>
</dbReference>
<dbReference type="Pfam" id="PF00497">
    <property type="entry name" value="SBP_bac_3"/>
    <property type="match status" value="1"/>
</dbReference>
<reference evidence="7" key="1">
    <citation type="journal article" date="2009" name="Environ. Microbiol.">
        <title>Contribution of mobile genetic elements to Desulfovibrio vulgaris genome plasticity.</title>
        <authorList>
            <person name="Walker C.B."/>
            <person name="Stolyar S."/>
            <person name="Chivian D."/>
            <person name="Pinel N."/>
            <person name="Gabster J.A."/>
            <person name="Dehal P.S."/>
            <person name="He Z."/>
            <person name="Yang Z.K."/>
            <person name="Yen H.C."/>
            <person name="Zhou J."/>
            <person name="Wall J.D."/>
            <person name="Hazen T.C."/>
            <person name="Arkin A.P."/>
            <person name="Stahl D.A."/>
        </authorList>
    </citation>
    <scope>NUCLEOTIDE SEQUENCE [LARGE SCALE GENOMIC DNA]</scope>
    <source>
        <strain evidence="7">DP4</strain>
    </source>
</reference>
<keyword evidence="3" id="KW-0998">Cell outer membrane</keyword>
<feature type="signal peptide" evidence="4">
    <location>
        <begin position="1"/>
        <end position="34"/>
    </location>
</feature>
<name>A0A0H3A6V5_NITV4</name>
<protein>
    <submittedName>
        <fullName evidence="6">Extracellular solute-binding protein, family 3</fullName>
    </submittedName>
</protein>
<feature type="chain" id="PRO_5002604059" evidence="4">
    <location>
        <begin position="35"/>
        <end position="505"/>
    </location>
</feature>
<dbReference type="PANTHER" id="PTHR35936">
    <property type="entry name" value="MEMBRANE-BOUND LYTIC MUREIN TRANSGLYCOSYLASE F"/>
    <property type="match status" value="1"/>
</dbReference>
<organism evidence="6 7">
    <name type="scientific">Nitratidesulfovibrio vulgaris (strain DP4)</name>
    <name type="common">Desulfovibrio vulgaris</name>
    <dbReference type="NCBI Taxonomy" id="391774"/>
    <lineage>
        <taxon>Bacteria</taxon>
        <taxon>Pseudomonadati</taxon>
        <taxon>Thermodesulfobacteriota</taxon>
        <taxon>Desulfovibrionia</taxon>
        <taxon>Desulfovibrionales</taxon>
        <taxon>Desulfovibrionaceae</taxon>
        <taxon>Nitratidesulfovibrio</taxon>
    </lineage>
</organism>
<feature type="domain" description="Solute-binding protein family 3/N-terminal" evidence="5">
    <location>
        <begin position="74"/>
        <end position="316"/>
    </location>
</feature>
<evidence type="ECO:0000256" key="4">
    <source>
        <dbReference type="SAM" id="SignalP"/>
    </source>
</evidence>
<dbReference type="Proteomes" id="UP000009173">
    <property type="component" value="Chromosome"/>
</dbReference>
<dbReference type="InterPro" id="IPR001638">
    <property type="entry name" value="Solute-binding_3/MltF_N"/>
</dbReference>
<evidence type="ECO:0000259" key="5">
    <source>
        <dbReference type="SMART" id="SM00062"/>
    </source>
</evidence>
<sequence length="505" mass="55708" precursor="true">MPKSSGWSRVVVLFCFMFALTAPCLVVVSGTAAAMVAAQEDDPATLPEDRIQDLILPAEKAFSGDVKEIRQRGVLRVLVTYRKGDFFIADGELRGVEVELARAFAAWLGKKGGKKALPVRAIFIPVAFDELLTALEQGKGDIAAAGFTVTEARSARVPFATPYLRGIDEVFAIRKGAPVPTSLDELAGRTVHVVRGSSHEQHLGELNVRLAAQGLAPLNIVTPSADLQPEDLFDLLGTGAIDLMVADSHRARLWRRAMPDVQVVPSLQLKTGQDIAWAVRPDAPGLLHEVNAFFAADGGRAVKKAAGLLERYYADRSWHVEGLNRKFAARAKRLYPHFIRYGDTYAFDPLLLLAQGYRESRLNQKLRSPRGAVGVMQVLPSTARTMGFPDVVKEAVTNIHAGVRYLEYVRSDYFSDADIREPDRTLFSLAAYNMGPNRMARVRERAIRMGLDPNRWFGNVEYAALRYVGREPVTYVAQISSYYIAYQGSHAVTGARRPVLEALQK</sequence>
<dbReference type="InterPro" id="IPR008258">
    <property type="entry name" value="Transglycosylase_SLT_dom_1"/>
</dbReference>
<keyword evidence="2 4" id="KW-0732">Signal</keyword>
<dbReference type="GO" id="GO:0009279">
    <property type="term" value="C:cell outer membrane"/>
    <property type="evidence" value="ECO:0007669"/>
    <property type="project" value="UniProtKB-SubCell"/>
</dbReference>
<comment type="subcellular location">
    <subcellularLocation>
        <location evidence="1">Cell outer membrane</location>
        <topology evidence="1">Peripheral membrane protein</topology>
    </subcellularLocation>
</comment>
<dbReference type="SMART" id="SM00062">
    <property type="entry name" value="PBPb"/>
    <property type="match status" value="1"/>
</dbReference>
<dbReference type="KEGG" id="dvl:Dvul_1034"/>
<keyword evidence="3" id="KW-0472">Membrane</keyword>
<evidence type="ECO:0000256" key="1">
    <source>
        <dbReference type="ARBA" id="ARBA00004339"/>
    </source>
</evidence>
<dbReference type="RefSeq" id="WP_011791998.1">
    <property type="nucleotide sequence ID" value="NC_008751.1"/>
</dbReference>
<dbReference type="Gene3D" id="1.10.530.10">
    <property type="match status" value="1"/>
</dbReference>
<dbReference type="SUPFAM" id="SSF53850">
    <property type="entry name" value="Periplasmic binding protein-like II"/>
    <property type="match status" value="1"/>
</dbReference>
<accession>A0A0H3A6V5</accession>
<evidence type="ECO:0000256" key="2">
    <source>
        <dbReference type="ARBA" id="ARBA00022729"/>
    </source>
</evidence>
<dbReference type="CDD" id="cd13403">
    <property type="entry name" value="MLTF-like"/>
    <property type="match status" value="1"/>
</dbReference>
<dbReference type="Pfam" id="PF01464">
    <property type="entry name" value="SLT"/>
    <property type="match status" value="1"/>
</dbReference>
<dbReference type="CDD" id="cd01009">
    <property type="entry name" value="PBP2_YfhD_N"/>
    <property type="match status" value="1"/>
</dbReference>
<dbReference type="HOGENOM" id="CLU_027494_1_0_7"/>
<evidence type="ECO:0000256" key="3">
    <source>
        <dbReference type="ARBA" id="ARBA00023237"/>
    </source>
</evidence>
<proteinExistence type="predicted"/>
<evidence type="ECO:0000313" key="7">
    <source>
        <dbReference type="Proteomes" id="UP000009173"/>
    </source>
</evidence>
<dbReference type="AlphaFoldDB" id="A0A0H3A6V5"/>